<sequence>MTDTTAWKSDRVGSALRGENPTVLRRLTAGFAVMGDVQFLPGYTVLLTDEPGVERLTDLPRARRLAYLADLDRLGEAVERACRAADPAFRRVNLEILGNTDPMLHVHVWPRYDWEPADLVRRPVWLYPGTHWTAPTHPLAPAHAPLRAAIGTELDALG</sequence>
<proteinExistence type="predicted"/>
<evidence type="ECO:0000313" key="3">
    <source>
        <dbReference type="EMBL" id="GAA1401100.1"/>
    </source>
</evidence>
<gene>
    <name evidence="3" type="ORF">GCM10009639_42930</name>
</gene>
<dbReference type="SUPFAM" id="SSF54197">
    <property type="entry name" value="HIT-like"/>
    <property type="match status" value="1"/>
</dbReference>
<protein>
    <submittedName>
        <fullName evidence="3">DeoR family transcriptional regulator</fullName>
    </submittedName>
</protein>
<evidence type="ECO:0000313" key="4">
    <source>
        <dbReference type="Proteomes" id="UP001499863"/>
    </source>
</evidence>
<dbReference type="Gene3D" id="3.30.428.10">
    <property type="entry name" value="HIT-like"/>
    <property type="match status" value="1"/>
</dbReference>
<evidence type="ECO:0000259" key="2">
    <source>
        <dbReference type="PROSITE" id="PS51084"/>
    </source>
</evidence>
<reference evidence="3 4" key="1">
    <citation type="journal article" date="2019" name="Int. J. Syst. Evol. Microbiol.">
        <title>The Global Catalogue of Microorganisms (GCM) 10K type strain sequencing project: providing services to taxonomists for standard genome sequencing and annotation.</title>
        <authorList>
            <consortium name="The Broad Institute Genomics Platform"/>
            <consortium name="The Broad Institute Genome Sequencing Center for Infectious Disease"/>
            <person name="Wu L."/>
            <person name="Ma J."/>
        </authorList>
    </citation>
    <scope>NUCLEOTIDE SEQUENCE [LARGE SCALE GENOMIC DNA]</scope>
    <source>
        <strain evidence="3 4">JCM 12393</strain>
    </source>
</reference>
<feature type="domain" description="HIT" evidence="2">
    <location>
        <begin position="11"/>
        <end position="121"/>
    </location>
</feature>
<accession>A0ABN1Y8U6</accession>
<dbReference type="InterPro" id="IPR036265">
    <property type="entry name" value="HIT-like_sf"/>
</dbReference>
<dbReference type="EMBL" id="BAAAKJ010000235">
    <property type="protein sequence ID" value="GAA1401100.1"/>
    <property type="molecule type" value="Genomic_DNA"/>
</dbReference>
<dbReference type="Proteomes" id="UP001499863">
    <property type="component" value="Unassembled WGS sequence"/>
</dbReference>
<keyword evidence="4" id="KW-1185">Reference proteome</keyword>
<evidence type="ECO:0000256" key="1">
    <source>
        <dbReference type="PROSITE-ProRule" id="PRU00464"/>
    </source>
</evidence>
<organism evidence="3 4">
    <name type="scientific">Kitasatospora putterlickiae</name>
    <dbReference type="NCBI Taxonomy" id="221725"/>
    <lineage>
        <taxon>Bacteria</taxon>
        <taxon>Bacillati</taxon>
        <taxon>Actinomycetota</taxon>
        <taxon>Actinomycetes</taxon>
        <taxon>Kitasatosporales</taxon>
        <taxon>Streptomycetaceae</taxon>
        <taxon>Kitasatospora</taxon>
    </lineage>
</organism>
<dbReference type="InterPro" id="IPR011146">
    <property type="entry name" value="HIT-like"/>
</dbReference>
<dbReference type="RefSeq" id="WP_344338276.1">
    <property type="nucleotide sequence ID" value="NZ_BAAAKJ010000235.1"/>
</dbReference>
<dbReference type="PROSITE" id="PS51084">
    <property type="entry name" value="HIT_2"/>
    <property type="match status" value="1"/>
</dbReference>
<name>A0ABN1Y8U6_9ACTN</name>
<comment type="caution">
    <text evidence="3">The sequence shown here is derived from an EMBL/GenBank/DDBJ whole genome shotgun (WGS) entry which is preliminary data.</text>
</comment>
<comment type="caution">
    <text evidence="1">Lacks conserved residue(s) required for the propagation of feature annotation.</text>
</comment>